<dbReference type="PATRIC" id="fig|43678.3.peg.1071"/>
<dbReference type="PIRSF" id="PIRSF008502">
    <property type="entry name" value="UCP008502"/>
    <property type="match status" value="1"/>
</dbReference>
<evidence type="ECO:0008006" key="3">
    <source>
        <dbReference type="Google" id="ProtNLM"/>
    </source>
</evidence>
<dbReference type="OrthoDB" id="9806494at2"/>
<accession>A0A163SE29</accession>
<dbReference type="STRING" id="43678.OJAG_10240"/>
<evidence type="ECO:0000313" key="2">
    <source>
        <dbReference type="Proteomes" id="UP000076447"/>
    </source>
</evidence>
<dbReference type="EMBL" id="LRIE01000055">
    <property type="protein sequence ID" value="KZM36311.1"/>
    <property type="molecule type" value="Genomic_DNA"/>
</dbReference>
<dbReference type="SUPFAM" id="SSF160379">
    <property type="entry name" value="SP0830-like"/>
    <property type="match status" value="1"/>
</dbReference>
<dbReference type="PANTHER" id="PTHR36439:SF1">
    <property type="entry name" value="DUF1697 DOMAIN-CONTAINING PROTEIN"/>
    <property type="match status" value="1"/>
</dbReference>
<protein>
    <recommendedName>
        <fullName evidence="3">DUF1697 domain-containing protein</fullName>
    </recommendedName>
</protein>
<dbReference type="RefSeq" id="WP_068707483.1">
    <property type="nucleotide sequence ID" value="NZ_LRIE01000055.1"/>
</dbReference>
<dbReference type="InterPro" id="IPR012545">
    <property type="entry name" value="DUF1697"/>
</dbReference>
<dbReference type="Proteomes" id="UP000076447">
    <property type="component" value="Unassembled WGS sequence"/>
</dbReference>
<proteinExistence type="predicted"/>
<dbReference type="Gene3D" id="3.30.70.1280">
    <property type="entry name" value="SP0830-like domains"/>
    <property type="match status" value="1"/>
</dbReference>
<name>A0A163SE29_9CELL</name>
<sequence length="191" mass="19497">MAGSGVPSACAVLLRGVNVGGGRKVPSADLRAVAQDAGFAGARTLLNSGNLVVSPGTSEASGPDDVARLVRAGLARRLGLDVDVLALTGADLERAVAANPFPEAASQDPSHLLLTFYPAAPDPERVAALDPLSYGVEHMAWSGPVSYTWYQGGVGTSRLTPAVLLRAVGLWGTARNWNTVTKLAGLVAEAG</sequence>
<reference evidence="1 2" key="1">
    <citation type="submission" date="2016-01" db="EMBL/GenBank/DDBJ databases">
        <title>Genome sequence of Oerskovia enterophila VJag, an agar and cellulose degrading bacterium.</title>
        <authorList>
            <person name="Poehlein A."/>
            <person name="Jag V."/>
            <person name="Bengelsdorf F."/>
            <person name="Duerre P."/>
            <person name="Daniel R."/>
        </authorList>
    </citation>
    <scope>NUCLEOTIDE SEQUENCE [LARGE SCALE GENOMIC DNA]</scope>
    <source>
        <strain evidence="1 2">VJag</strain>
    </source>
</reference>
<dbReference type="Pfam" id="PF08002">
    <property type="entry name" value="DUF1697"/>
    <property type="match status" value="1"/>
</dbReference>
<dbReference type="AlphaFoldDB" id="A0A163SE29"/>
<evidence type="ECO:0000313" key="1">
    <source>
        <dbReference type="EMBL" id="KZM36311.1"/>
    </source>
</evidence>
<comment type="caution">
    <text evidence="1">The sequence shown here is derived from an EMBL/GenBank/DDBJ whole genome shotgun (WGS) entry which is preliminary data.</text>
</comment>
<gene>
    <name evidence="1" type="ORF">OJAG_10240</name>
</gene>
<organism evidence="1 2">
    <name type="scientific">Oerskovia enterophila</name>
    <dbReference type="NCBI Taxonomy" id="43678"/>
    <lineage>
        <taxon>Bacteria</taxon>
        <taxon>Bacillati</taxon>
        <taxon>Actinomycetota</taxon>
        <taxon>Actinomycetes</taxon>
        <taxon>Micrococcales</taxon>
        <taxon>Cellulomonadaceae</taxon>
        <taxon>Oerskovia</taxon>
    </lineage>
</organism>
<dbReference type="PANTHER" id="PTHR36439">
    <property type="entry name" value="BLL4334 PROTEIN"/>
    <property type="match status" value="1"/>
</dbReference>